<keyword evidence="4 7" id="KW-0812">Transmembrane</keyword>
<evidence type="ECO:0000259" key="8">
    <source>
        <dbReference type="Pfam" id="PF00999"/>
    </source>
</evidence>
<organism evidence="9 10">
    <name type="scientific">Salinirubrum litoreum</name>
    <dbReference type="NCBI Taxonomy" id="1126234"/>
    <lineage>
        <taxon>Archaea</taxon>
        <taxon>Methanobacteriati</taxon>
        <taxon>Methanobacteriota</taxon>
        <taxon>Stenosarchaea group</taxon>
        <taxon>Halobacteria</taxon>
        <taxon>Halobacteriales</taxon>
        <taxon>Haloferacaceae</taxon>
        <taxon>Salinirubrum</taxon>
    </lineage>
</organism>
<feature type="transmembrane region" description="Helical" evidence="7">
    <location>
        <begin position="361"/>
        <end position="383"/>
    </location>
</feature>
<feature type="transmembrane region" description="Helical" evidence="7">
    <location>
        <begin position="102"/>
        <end position="135"/>
    </location>
</feature>
<dbReference type="Proteomes" id="UP001596201">
    <property type="component" value="Unassembled WGS sequence"/>
</dbReference>
<keyword evidence="3" id="KW-0813">Transport</keyword>
<dbReference type="Pfam" id="PF00999">
    <property type="entry name" value="Na_H_Exchanger"/>
    <property type="match status" value="1"/>
</dbReference>
<keyword evidence="5 7" id="KW-1133">Transmembrane helix</keyword>
<dbReference type="EMBL" id="JBHSKX010000002">
    <property type="protein sequence ID" value="MFC5368041.1"/>
    <property type="molecule type" value="Genomic_DNA"/>
</dbReference>
<keyword evidence="10" id="KW-1185">Reference proteome</keyword>
<dbReference type="GO" id="GO:0016020">
    <property type="term" value="C:membrane"/>
    <property type="evidence" value="ECO:0007669"/>
    <property type="project" value="UniProtKB-SubCell"/>
</dbReference>
<gene>
    <name evidence="9" type="ORF">ACFPJ5_13985</name>
</gene>
<protein>
    <submittedName>
        <fullName evidence="9">Cation:proton antiporter</fullName>
    </submittedName>
</protein>
<feature type="transmembrane region" description="Helical" evidence="7">
    <location>
        <begin position="6"/>
        <end position="25"/>
    </location>
</feature>
<evidence type="ECO:0000256" key="1">
    <source>
        <dbReference type="ARBA" id="ARBA00004141"/>
    </source>
</evidence>
<dbReference type="PANTHER" id="PTHR42751:SF4">
    <property type="entry name" value="K(+)_H(+) ANTIPORTER SUBUNIT KHTU"/>
    <property type="match status" value="1"/>
</dbReference>
<evidence type="ECO:0000256" key="7">
    <source>
        <dbReference type="SAM" id="Phobius"/>
    </source>
</evidence>
<reference evidence="9 10" key="1">
    <citation type="journal article" date="2019" name="Int. J. Syst. Evol. Microbiol.">
        <title>The Global Catalogue of Microorganisms (GCM) 10K type strain sequencing project: providing services to taxonomists for standard genome sequencing and annotation.</title>
        <authorList>
            <consortium name="The Broad Institute Genomics Platform"/>
            <consortium name="The Broad Institute Genome Sequencing Center for Infectious Disease"/>
            <person name="Wu L."/>
            <person name="Ma J."/>
        </authorList>
    </citation>
    <scope>NUCLEOTIDE SEQUENCE [LARGE SCALE GENOMIC DNA]</scope>
    <source>
        <strain evidence="9 10">CGMCC 1.12237</strain>
    </source>
</reference>
<feature type="transmembrane region" description="Helical" evidence="7">
    <location>
        <begin position="155"/>
        <end position="177"/>
    </location>
</feature>
<feature type="transmembrane region" description="Helical" evidence="7">
    <location>
        <begin position="60"/>
        <end position="82"/>
    </location>
</feature>
<evidence type="ECO:0000256" key="3">
    <source>
        <dbReference type="ARBA" id="ARBA00022448"/>
    </source>
</evidence>
<feature type="transmembrane region" description="Helical" evidence="7">
    <location>
        <begin position="32"/>
        <end position="54"/>
    </location>
</feature>
<comment type="subcellular location">
    <subcellularLocation>
        <location evidence="1">Membrane</location>
        <topology evidence="1">Multi-pass membrane protein</topology>
    </subcellularLocation>
</comment>
<feature type="domain" description="Cation/H+ exchanger transmembrane" evidence="8">
    <location>
        <begin position="15"/>
        <end position="377"/>
    </location>
</feature>
<comment type="caution">
    <text evidence="9">The sequence shown here is derived from an EMBL/GenBank/DDBJ whole genome shotgun (WGS) entry which is preliminary data.</text>
</comment>
<feature type="transmembrane region" description="Helical" evidence="7">
    <location>
        <begin position="226"/>
        <end position="255"/>
    </location>
</feature>
<feature type="transmembrane region" description="Helical" evidence="7">
    <location>
        <begin position="189"/>
        <end position="206"/>
    </location>
</feature>
<evidence type="ECO:0000313" key="9">
    <source>
        <dbReference type="EMBL" id="MFC5368041.1"/>
    </source>
</evidence>
<evidence type="ECO:0000256" key="2">
    <source>
        <dbReference type="ARBA" id="ARBA00005551"/>
    </source>
</evidence>
<accession>A0ABD5RDA4</accession>
<proteinExistence type="inferred from homology"/>
<feature type="transmembrane region" description="Helical" evidence="7">
    <location>
        <begin position="291"/>
        <end position="316"/>
    </location>
</feature>
<evidence type="ECO:0000256" key="4">
    <source>
        <dbReference type="ARBA" id="ARBA00022692"/>
    </source>
</evidence>
<evidence type="ECO:0000256" key="5">
    <source>
        <dbReference type="ARBA" id="ARBA00022989"/>
    </source>
</evidence>
<dbReference type="Gene3D" id="1.20.1530.20">
    <property type="match status" value="1"/>
</dbReference>
<evidence type="ECO:0000313" key="10">
    <source>
        <dbReference type="Proteomes" id="UP001596201"/>
    </source>
</evidence>
<dbReference type="InterPro" id="IPR038770">
    <property type="entry name" value="Na+/solute_symporter_sf"/>
</dbReference>
<dbReference type="RefSeq" id="WP_227230278.1">
    <property type="nucleotide sequence ID" value="NZ_JAJCVJ010000002.1"/>
</dbReference>
<evidence type="ECO:0000256" key="6">
    <source>
        <dbReference type="ARBA" id="ARBA00023136"/>
    </source>
</evidence>
<keyword evidence="6 7" id="KW-0472">Membrane</keyword>
<name>A0ABD5RDA4_9EURY</name>
<dbReference type="AlphaFoldDB" id="A0ABD5RDA4"/>
<dbReference type="InterPro" id="IPR006153">
    <property type="entry name" value="Cation/H_exchanger_TM"/>
</dbReference>
<comment type="similarity">
    <text evidence="2">Belongs to the monovalent cation:proton antiporter 2 (CPA2) transporter (TC 2.A.37) family.</text>
</comment>
<sequence length="396" mass="41436">MAAETSLLSVGEMFLAIALAGALASRIGLSVIPIYLVAGLLVGPNVLGALGGPAVPDGEVVTILAELGIVLLLFFLGLEFSIDRLIESWDRISRGGLLDLGVNFPVGVGLGLLFGWSLVEALLLGGIVYISSSAIITKSLLDLGWIANDESEPILGVLVFEDLFIAVYLAVVASLVFESGGLAATLQSVGIALGFLFVLLAAVQFGESFFSRVLDVSSGELFVLRVLGIAVPVAGLALALGVSEAVAAFFVGMGFSGSGHEERIERLLTPVRDTFAAVFFFWIGLRTDPRLILGVLGILAVVVVATTPTKLLSGFYTGRLYGLTDRRSFRVGTTMITRGEFSLIIAATAAGGTTQTMTQTIPALAVGYVLVMSVVGTVAMQYSDRLESLVLRRSAA</sequence>
<dbReference type="PANTHER" id="PTHR42751">
    <property type="entry name" value="SODIUM/HYDROGEN EXCHANGER FAMILY/TRKA DOMAIN PROTEIN"/>
    <property type="match status" value="1"/>
</dbReference>